<keyword evidence="6" id="KW-1185">Reference proteome</keyword>
<dbReference type="Pfam" id="PF00708">
    <property type="entry name" value="Acylphosphatase"/>
    <property type="match status" value="1"/>
</dbReference>
<evidence type="ECO:0000256" key="2">
    <source>
        <dbReference type="RuleBase" id="RU004168"/>
    </source>
</evidence>
<comment type="catalytic activity">
    <reaction evidence="1">
        <text>an acyl phosphate + H2O = a carboxylate + phosphate + H(+)</text>
        <dbReference type="Rhea" id="RHEA:14965"/>
        <dbReference type="ChEBI" id="CHEBI:15377"/>
        <dbReference type="ChEBI" id="CHEBI:15378"/>
        <dbReference type="ChEBI" id="CHEBI:29067"/>
        <dbReference type="ChEBI" id="CHEBI:43474"/>
        <dbReference type="ChEBI" id="CHEBI:59918"/>
        <dbReference type="EC" id="3.6.1.7"/>
    </reaction>
</comment>
<dbReference type="PANTHER" id="PTHR47268">
    <property type="entry name" value="ACYLPHOSPHATASE"/>
    <property type="match status" value="1"/>
</dbReference>
<proteinExistence type="inferred from homology"/>
<feature type="active site" evidence="1">
    <location>
        <position position="147"/>
    </location>
</feature>
<dbReference type="PRINTS" id="PR00112">
    <property type="entry name" value="ACYLPHPHTASE"/>
</dbReference>
<dbReference type="AlphaFoldDB" id="A0AAV1CRF9"/>
<feature type="compositionally biased region" description="Low complexity" evidence="3">
    <location>
        <begin position="111"/>
        <end position="126"/>
    </location>
</feature>
<dbReference type="EMBL" id="OX459120">
    <property type="protein sequence ID" value="CAI9097972.1"/>
    <property type="molecule type" value="Genomic_DNA"/>
</dbReference>
<reference evidence="5" key="1">
    <citation type="submission" date="2023-03" db="EMBL/GenBank/DDBJ databases">
        <authorList>
            <person name="Julca I."/>
        </authorList>
    </citation>
    <scope>NUCLEOTIDE SEQUENCE</scope>
</reference>
<evidence type="ECO:0000313" key="5">
    <source>
        <dbReference type="EMBL" id="CAI9097972.1"/>
    </source>
</evidence>
<protein>
    <recommendedName>
        <fullName evidence="1">acylphosphatase</fullName>
        <ecNumber evidence="1">3.6.1.7</ecNumber>
    </recommendedName>
</protein>
<dbReference type="PROSITE" id="PS51160">
    <property type="entry name" value="ACYLPHOSPHATASE_3"/>
    <property type="match status" value="1"/>
</dbReference>
<accession>A0AAV1CRF9</accession>
<comment type="similarity">
    <text evidence="2">Belongs to the acylphosphatase family.</text>
</comment>
<keyword evidence="1" id="KW-0378">Hydrolase</keyword>
<evidence type="ECO:0000256" key="3">
    <source>
        <dbReference type="SAM" id="MobiDB-lite"/>
    </source>
</evidence>
<dbReference type="PANTHER" id="PTHR47268:SF4">
    <property type="entry name" value="ACYLPHOSPHATASE"/>
    <property type="match status" value="1"/>
</dbReference>
<dbReference type="InterPro" id="IPR017968">
    <property type="entry name" value="Acylphosphatase_CS"/>
</dbReference>
<feature type="region of interest" description="Disordered" evidence="3">
    <location>
        <begin position="96"/>
        <end position="132"/>
    </location>
</feature>
<dbReference type="SUPFAM" id="SSF54975">
    <property type="entry name" value="Acylphosphatase/BLUF domain-like"/>
    <property type="match status" value="1"/>
</dbReference>
<dbReference type="PROSITE" id="PS00151">
    <property type="entry name" value="ACYLPHOSPHATASE_2"/>
    <property type="match status" value="1"/>
</dbReference>
<dbReference type="EC" id="3.6.1.7" evidence="1"/>
<dbReference type="InterPro" id="IPR020456">
    <property type="entry name" value="Acylphosphatase"/>
</dbReference>
<feature type="domain" description="Acylphosphatase-like" evidence="4">
    <location>
        <begin position="132"/>
        <end position="218"/>
    </location>
</feature>
<sequence>MALTTSTTSLRWQIHHQVQQHCCSIHCESLYIRENHQALTAVEQFLWPRRRKHDCASLQQRSRTRSTRSPLLLLPSILPPCPRSLPIPHRFLLPPPPFRPLRRPRSPPRLFPMSSLANSDSNASSSPPATKTERVVIKGRVQGVFYRDWTVQNATELGLKGWVRNRRDGSVEALFSGPAEKVQEMEQRCRSGPPSAIVTGFQAFPCNDDPGTGFERRQTV</sequence>
<gene>
    <name evidence="5" type="ORF">OLC1_LOCUS8312</name>
</gene>
<dbReference type="Proteomes" id="UP001161247">
    <property type="component" value="Chromosome 3"/>
</dbReference>
<dbReference type="InterPro" id="IPR001792">
    <property type="entry name" value="Acylphosphatase-like_dom"/>
</dbReference>
<dbReference type="Gene3D" id="3.30.70.100">
    <property type="match status" value="1"/>
</dbReference>
<dbReference type="GO" id="GO:0003998">
    <property type="term" value="F:acylphosphatase activity"/>
    <property type="evidence" value="ECO:0007669"/>
    <property type="project" value="UniProtKB-EC"/>
</dbReference>
<evidence type="ECO:0000259" key="4">
    <source>
        <dbReference type="PROSITE" id="PS51160"/>
    </source>
</evidence>
<evidence type="ECO:0000313" key="6">
    <source>
        <dbReference type="Proteomes" id="UP001161247"/>
    </source>
</evidence>
<feature type="active site" evidence="1">
    <location>
        <position position="165"/>
    </location>
</feature>
<organism evidence="5 6">
    <name type="scientific">Oldenlandia corymbosa var. corymbosa</name>
    <dbReference type="NCBI Taxonomy" id="529605"/>
    <lineage>
        <taxon>Eukaryota</taxon>
        <taxon>Viridiplantae</taxon>
        <taxon>Streptophyta</taxon>
        <taxon>Embryophyta</taxon>
        <taxon>Tracheophyta</taxon>
        <taxon>Spermatophyta</taxon>
        <taxon>Magnoliopsida</taxon>
        <taxon>eudicotyledons</taxon>
        <taxon>Gunneridae</taxon>
        <taxon>Pentapetalae</taxon>
        <taxon>asterids</taxon>
        <taxon>lamiids</taxon>
        <taxon>Gentianales</taxon>
        <taxon>Rubiaceae</taxon>
        <taxon>Rubioideae</taxon>
        <taxon>Spermacoceae</taxon>
        <taxon>Hedyotis-Oldenlandia complex</taxon>
        <taxon>Oldenlandia</taxon>
    </lineage>
</organism>
<evidence type="ECO:0000256" key="1">
    <source>
        <dbReference type="PROSITE-ProRule" id="PRU00520"/>
    </source>
</evidence>
<name>A0AAV1CRF9_OLDCO</name>
<dbReference type="InterPro" id="IPR036046">
    <property type="entry name" value="Acylphosphatase-like_dom_sf"/>
</dbReference>